<keyword evidence="7" id="KW-0472">Membrane</keyword>
<evidence type="ECO:0000256" key="9">
    <source>
        <dbReference type="SAM" id="SignalP"/>
    </source>
</evidence>
<dbReference type="EMBL" id="KK117929">
    <property type="protein sequence ID" value="KFM71787.1"/>
    <property type="molecule type" value="Genomic_DNA"/>
</dbReference>
<evidence type="ECO:0000313" key="11">
    <source>
        <dbReference type="EMBL" id="KFM71787.1"/>
    </source>
</evidence>
<keyword evidence="6" id="KW-1133">Transmembrane helix</keyword>
<evidence type="ECO:0000313" key="12">
    <source>
        <dbReference type="Proteomes" id="UP000054359"/>
    </source>
</evidence>
<feature type="domain" description="Cadherin" evidence="10">
    <location>
        <begin position="34"/>
        <end position="153"/>
    </location>
</feature>
<dbReference type="GO" id="GO:0005509">
    <property type="term" value="F:calcium ion binding"/>
    <property type="evidence" value="ECO:0007669"/>
    <property type="project" value="UniProtKB-UniRule"/>
</dbReference>
<feature type="chain" id="PRO_5001830244" evidence="9">
    <location>
        <begin position="27"/>
        <end position="505"/>
    </location>
</feature>
<dbReference type="STRING" id="407821.A0A087U348"/>
<feature type="signal peptide" evidence="9">
    <location>
        <begin position="1"/>
        <end position="26"/>
    </location>
</feature>
<feature type="domain" description="Cadherin" evidence="10">
    <location>
        <begin position="372"/>
        <end position="475"/>
    </location>
</feature>
<dbReference type="SUPFAM" id="SSF49313">
    <property type="entry name" value="Cadherin-like"/>
    <property type="match status" value="5"/>
</dbReference>
<dbReference type="SMART" id="SM00112">
    <property type="entry name" value="CA"/>
    <property type="match status" value="4"/>
</dbReference>
<feature type="domain" description="Cadherin" evidence="10">
    <location>
        <begin position="277"/>
        <end position="371"/>
    </location>
</feature>
<dbReference type="FunFam" id="2.60.40.60:FF:000064">
    <property type="entry name" value="FAT atypical cadherin 1"/>
    <property type="match status" value="1"/>
</dbReference>
<name>A0A087U348_STEMI</name>
<dbReference type="PANTHER" id="PTHR24026:SF126">
    <property type="entry name" value="PROTOCADHERIN FAT 4"/>
    <property type="match status" value="1"/>
</dbReference>
<evidence type="ECO:0000256" key="8">
    <source>
        <dbReference type="PROSITE-ProRule" id="PRU00043"/>
    </source>
</evidence>
<protein>
    <submittedName>
        <fullName evidence="11">Fat-like cadherin-related tumor suppressor-like protein</fullName>
    </submittedName>
</protein>
<dbReference type="InterPro" id="IPR015919">
    <property type="entry name" value="Cadherin-like_sf"/>
</dbReference>
<feature type="non-terminal residue" evidence="11">
    <location>
        <position position="505"/>
    </location>
</feature>
<evidence type="ECO:0000256" key="5">
    <source>
        <dbReference type="ARBA" id="ARBA00022837"/>
    </source>
</evidence>
<organism evidence="11 12">
    <name type="scientific">Stegodyphus mimosarum</name>
    <name type="common">African social velvet spider</name>
    <dbReference type="NCBI Taxonomy" id="407821"/>
    <lineage>
        <taxon>Eukaryota</taxon>
        <taxon>Metazoa</taxon>
        <taxon>Ecdysozoa</taxon>
        <taxon>Arthropoda</taxon>
        <taxon>Chelicerata</taxon>
        <taxon>Arachnida</taxon>
        <taxon>Araneae</taxon>
        <taxon>Araneomorphae</taxon>
        <taxon>Entelegynae</taxon>
        <taxon>Eresoidea</taxon>
        <taxon>Eresidae</taxon>
        <taxon>Stegodyphus</taxon>
    </lineage>
</organism>
<comment type="subcellular location">
    <subcellularLocation>
        <location evidence="1">Membrane</location>
        <topology evidence="1">Single-pass membrane protein</topology>
    </subcellularLocation>
</comment>
<dbReference type="GO" id="GO:0008104">
    <property type="term" value="P:intracellular protein localization"/>
    <property type="evidence" value="ECO:0007669"/>
    <property type="project" value="UniProtKB-ARBA"/>
</dbReference>
<keyword evidence="5 8" id="KW-0106">Calcium</keyword>
<dbReference type="CDD" id="cd11304">
    <property type="entry name" value="Cadherin_repeat"/>
    <property type="match status" value="3"/>
</dbReference>
<dbReference type="PROSITE" id="PS50268">
    <property type="entry name" value="CADHERIN_2"/>
    <property type="match status" value="4"/>
</dbReference>
<sequence length="505" mass="56505">MADFHLIQGLYLALIVKLLLLQVASAMFSELEFTKAQYNVTIPENSIPKTQALSTEKMGIFVTDPTLVIRYKIFAGDPERFFKAETRLVGDFWFLIIRVRTGNRAVLNREYQDTYRLLVRATITSDLRRAVKMKAQTEVIVHVTDTNDITPTFYPSSYDVSVPEDKPLHSSILQLSAHDPDLGINGEIYYSLAEPSLQFAVHPTRGVLTLTRHLDYQKQPLHQLTIIAKDRGIKFRVEELTSRLATVTVKVTPVNLYPPEIFVRHFSSLFSPSDPNIYAVVGVIDKDLGIHGELEALEIIEGDSAGLFQVTPGNKLNEYNMELVQPLTRDDTIPQDYTITLMAKDKGIPQRSATQVITVRLAETSDVTPTFTQADYDIEIEEISPPGSRVLHLKTTASENRPIVFRIESGNSNGTFSVHSKSGLLTLATPLDKETKPYYSLTVSVFDPSSRGQKRKSTAIVNVRVLDNNDNDPVFNSTMDSVVFDENRPAGSIVYTAYAVDKDEG</sequence>
<dbReference type="InterPro" id="IPR020894">
    <property type="entry name" value="Cadherin_CS"/>
</dbReference>
<proteinExistence type="predicted"/>
<evidence type="ECO:0000256" key="6">
    <source>
        <dbReference type="ARBA" id="ARBA00022989"/>
    </source>
</evidence>
<dbReference type="FunFam" id="2.60.40.60:FF:000104">
    <property type="entry name" value="cadherin-23 isoform X1"/>
    <property type="match status" value="1"/>
</dbReference>
<dbReference type="Gene3D" id="2.60.40.60">
    <property type="entry name" value="Cadherins"/>
    <property type="match status" value="4"/>
</dbReference>
<gene>
    <name evidence="11" type="ORF">X975_01974</name>
</gene>
<dbReference type="InterPro" id="IPR002126">
    <property type="entry name" value="Cadherin-like_dom"/>
</dbReference>
<evidence type="ECO:0000256" key="3">
    <source>
        <dbReference type="ARBA" id="ARBA00022729"/>
    </source>
</evidence>
<dbReference type="GO" id="GO:0005886">
    <property type="term" value="C:plasma membrane"/>
    <property type="evidence" value="ECO:0007669"/>
    <property type="project" value="UniProtKB-SubCell"/>
</dbReference>
<dbReference type="OrthoDB" id="6252479at2759"/>
<evidence type="ECO:0000256" key="4">
    <source>
        <dbReference type="ARBA" id="ARBA00022737"/>
    </source>
</evidence>
<keyword evidence="4" id="KW-0677">Repeat</keyword>
<evidence type="ECO:0000259" key="10">
    <source>
        <dbReference type="PROSITE" id="PS50268"/>
    </source>
</evidence>
<dbReference type="PRINTS" id="PR00205">
    <property type="entry name" value="CADHERIN"/>
</dbReference>
<evidence type="ECO:0000256" key="7">
    <source>
        <dbReference type="ARBA" id="ARBA00023136"/>
    </source>
</evidence>
<dbReference type="PANTHER" id="PTHR24026">
    <property type="entry name" value="FAT ATYPICAL CADHERIN-RELATED"/>
    <property type="match status" value="1"/>
</dbReference>
<feature type="domain" description="Cadherin" evidence="10">
    <location>
        <begin position="154"/>
        <end position="261"/>
    </location>
</feature>
<dbReference type="GO" id="GO:0007156">
    <property type="term" value="P:homophilic cell adhesion via plasma membrane adhesion molecules"/>
    <property type="evidence" value="ECO:0007669"/>
    <property type="project" value="InterPro"/>
</dbReference>
<dbReference type="Proteomes" id="UP000054359">
    <property type="component" value="Unassembled WGS sequence"/>
</dbReference>
<dbReference type="OMA" id="IRYKIFA"/>
<dbReference type="AlphaFoldDB" id="A0A087U348"/>
<dbReference type="Pfam" id="PF00028">
    <property type="entry name" value="Cadherin"/>
    <property type="match status" value="2"/>
</dbReference>
<reference evidence="11 12" key="1">
    <citation type="submission" date="2013-11" db="EMBL/GenBank/DDBJ databases">
        <title>Genome sequencing of Stegodyphus mimosarum.</title>
        <authorList>
            <person name="Bechsgaard J."/>
        </authorList>
    </citation>
    <scope>NUCLEOTIDE SEQUENCE [LARGE SCALE GENOMIC DNA]</scope>
</reference>
<evidence type="ECO:0000256" key="1">
    <source>
        <dbReference type="ARBA" id="ARBA00004167"/>
    </source>
</evidence>
<accession>A0A087U348</accession>
<evidence type="ECO:0000256" key="2">
    <source>
        <dbReference type="ARBA" id="ARBA00022692"/>
    </source>
</evidence>
<dbReference type="PROSITE" id="PS00232">
    <property type="entry name" value="CADHERIN_1"/>
    <property type="match status" value="1"/>
</dbReference>
<keyword evidence="12" id="KW-1185">Reference proteome</keyword>
<keyword evidence="3 9" id="KW-0732">Signal</keyword>
<keyword evidence="2" id="KW-0812">Transmembrane</keyword>
<dbReference type="FunFam" id="2.60.40.60:FF:000033">
    <property type="entry name" value="FAT atypical cadherin 1"/>
    <property type="match status" value="1"/>
</dbReference>